<evidence type="ECO:0000256" key="5">
    <source>
        <dbReference type="ARBA" id="ARBA00022692"/>
    </source>
</evidence>
<organism evidence="16 17">
    <name type="scientific">Brevibacterium permense</name>
    <dbReference type="NCBI Taxonomy" id="234834"/>
    <lineage>
        <taxon>Bacteria</taxon>
        <taxon>Bacillati</taxon>
        <taxon>Actinomycetota</taxon>
        <taxon>Actinomycetes</taxon>
        <taxon>Micrococcales</taxon>
        <taxon>Brevibacteriaceae</taxon>
        <taxon>Brevibacterium</taxon>
    </lineage>
</organism>
<dbReference type="GO" id="GO:0016301">
    <property type="term" value="F:kinase activity"/>
    <property type="evidence" value="ECO:0007669"/>
    <property type="project" value="UniProtKB-KW"/>
</dbReference>
<evidence type="ECO:0000256" key="13">
    <source>
        <dbReference type="SAM" id="Phobius"/>
    </source>
</evidence>
<dbReference type="Gene3D" id="3.30.450.20">
    <property type="entry name" value="PAS domain"/>
    <property type="match status" value="2"/>
</dbReference>
<dbReference type="SUPFAM" id="SSF55890">
    <property type="entry name" value="Sporulation response regulatory protein Spo0B"/>
    <property type="match status" value="1"/>
</dbReference>
<protein>
    <submittedName>
        <fullName evidence="16">Sensor histidine kinase</fullName>
    </submittedName>
</protein>
<keyword evidence="7 16" id="KW-0418">Kinase</keyword>
<reference evidence="16 17" key="1">
    <citation type="journal article" date="2019" name="Int. J. Syst. Evol. Microbiol.">
        <title>The Global Catalogue of Microorganisms (GCM) 10K type strain sequencing project: providing services to taxonomists for standard genome sequencing and annotation.</title>
        <authorList>
            <consortium name="The Broad Institute Genomics Platform"/>
            <consortium name="The Broad Institute Genome Sequencing Center for Infectious Disease"/>
            <person name="Wu L."/>
            <person name="Ma J."/>
        </authorList>
    </citation>
    <scope>NUCLEOTIDE SEQUENCE [LARGE SCALE GENOMIC DNA]</scope>
    <source>
        <strain evidence="16 17">JCM 13318</strain>
    </source>
</reference>
<feature type="compositionally biased region" description="Basic and acidic residues" evidence="12">
    <location>
        <begin position="565"/>
        <end position="587"/>
    </location>
</feature>
<evidence type="ECO:0000256" key="8">
    <source>
        <dbReference type="ARBA" id="ARBA00022840"/>
    </source>
</evidence>
<dbReference type="Pfam" id="PF00989">
    <property type="entry name" value="PAS"/>
    <property type="match status" value="1"/>
</dbReference>
<evidence type="ECO:0000256" key="9">
    <source>
        <dbReference type="ARBA" id="ARBA00022989"/>
    </source>
</evidence>
<feature type="region of interest" description="Disordered" evidence="12">
    <location>
        <begin position="561"/>
        <end position="587"/>
    </location>
</feature>
<evidence type="ECO:0000313" key="16">
    <source>
        <dbReference type="EMBL" id="GAA1512044.1"/>
    </source>
</evidence>
<keyword evidence="2" id="KW-1003">Cell membrane</keyword>
<feature type="domain" description="Histidine kinase" evidence="14">
    <location>
        <begin position="341"/>
        <end position="555"/>
    </location>
</feature>
<dbReference type="PROSITE" id="PS50109">
    <property type="entry name" value="HIS_KIN"/>
    <property type="match status" value="1"/>
</dbReference>
<evidence type="ECO:0000256" key="6">
    <source>
        <dbReference type="ARBA" id="ARBA00022741"/>
    </source>
</evidence>
<gene>
    <name evidence="16" type="ORF">GCM10009690_13810</name>
</gene>
<keyword evidence="11 13" id="KW-0472">Membrane</keyword>
<dbReference type="Gene3D" id="3.30.565.10">
    <property type="entry name" value="Histidine kinase-like ATPase, C-terminal domain"/>
    <property type="match status" value="1"/>
</dbReference>
<dbReference type="InterPro" id="IPR016120">
    <property type="entry name" value="Sig_transdc_His_kin_SpoOB"/>
</dbReference>
<keyword evidence="5 13" id="KW-0812">Transmembrane</keyword>
<evidence type="ECO:0000256" key="7">
    <source>
        <dbReference type="ARBA" id="ARBA00022777"/>
    </source>
</evidence>
<dbReference type="EMBL" id="BAAALX010000008">
    <property type="protein sequence ID" value="GAA1512044.1"/>
    <property type="molecule type" value="Genomic_DNA"/>
</dbReference>
<dbReference type="InterPro" id="IPR033463">
    <property type="entry name" value="sCache_3"/>
</dbReference>
<dbReference type="InterPro" id="IPR029151">
    <property type="entry name" value="Sensor-like_sf"/>
</dbReference>
<proteinExistence type="predicted"/>
<keyword evidence="9 13" id="KW-1133">Transmembrane helix</keyword>
<sequence>MIADFVRPVNSVELGRTPRRGRERFRARRGGTLARRLFLVQLVLIVLVCTALSVTSYVTTLNNIRHATGERALSIAETLAHDPFVTEAVTGDDPSARLQPYALTVIDFAEVDFVTIMDRDGTRYTHPDPDQLGKTYLGSTAKARAGQTQTEEYVGTLGPSVRAIVPITDASGEVTAMVAVGVTLETLSVAQAASLPQIILVGLAALALGGLGSWLLARYLRRVTLGYGPEELRRLFAFYDSALHSLREGLILADDSGRLVLYNDEAASLLGLPKVEESTPISLAEVALPSSVRDLLTTGRDAVDEIHFTEDRVLVISQKQARQPRGGRDEGGTVATLRDRTDIQELTGELATMTTLSEALRAQTHEHANRLHTVSTLIELGRVQEALDFAVKDEQESQRLTDSFVASLDEPFITALMIGKAAQANERGIELTVTATGELPPERLDARDLVTVAGNLLDNAFDAVADSVEKQVWADFVAADGELIITIADSGAGVVGEDIEALFHLGASAKPEVAGVGRHGFGLVLVRQAVSRLGGHIDVDSDGGAIFTVTLPLRDIAAVGDCDSSENHTTDGEDSSQDRAEGDSRER</sequence>
<dbReference type="InterPro" id="IPR013767">
    <property type="entry name" value="PAS_fold"/>
</dbReference>
<dbReference type="SMART" id="SM00091">
    <property type="entry name" value="PAS"/>
    <property type="match status" value="1"/>
</dbReference>
<accession>A0ABN2A6A7</accession>
<dbReference type="Pfam" id="PF02518">
    <property type="entry name" value="HATPase_c"/>
    <property type="match status" value="1"/>
</dbReference>
<dbReference type="SUPFAM" id="SSF55874">
    <property type="entry name" value="ATPase domain of HSP90 chaperone/DNA topoisomerase II/histidine kinase"/>
    <property type="match status" value="1"/>
</dbReference>
<dbReference type="PROSITE" id="PS50112">
    <property type="entry name" value="PAS"/>
    <property type="match status" value="1"/>
</dbReference>
<dbReference type="InterPro" id="IPR003594">
    <property type="entry name" value="HATPase_dom"/>
</dbReference>
<evidence type="ECO:0000259" key="14">
    <source>
        <dbReference type="PROSITE" id="PS50109"/>
    </source>
</evidence>
<keyword evidence="17" id="KW-1185">Reference proteome</keyword>
<dbReference type="InterPro" id="IPR036890">
    <property type="entry name" value="HATPase_C_sf"/>
</dbReference>
<dbReference type="PANTHER" id="PTHR43547">
    <property type="entry name" value="TWO-COMPONENT HISTIDINE KINASE"/>
    <property type="match status" value="1"/>
</dbReference>
<keyword evidence="4" id="KW-0808">Transferase</keyword>
<evidence type="ECO:0000313" key="17">
    <source>
        <dbReference type="Proteomes" id="UP001500177"/>
    </source>
</evidence>
<feature type="domain" description="PAS" evidence="15">
    <location>
        <begin position="235"/>
        <end position="276"/>
    </location>
</feature>
<dbReference type="Pfam" id="PF17203">
    <property type="entry name" value="sCache_3_2"/>
    <property type="match status" value="1"/>
</dbReference>
<evidence type="ECO:0000256" key="11">
    <source>
        <dbReference type="ARBA" id="ARBA00023136"/>
    </source>
</evidence>
<keyword evidence="6" id="KW-0547">Nucleotide-binding</keyword>
<dbReference type="InterPro" id="IPR000014">
    <property type="entry name" value="PAS"/>
</dbReference>
<keyword evidence="10" id="KW-0902">Two-component regulatory system</keyword>
<dbReference type="SUPFAM" id="SSF103190">
    <property type="entry name" value="Sensory domain-like"/>
    <property type="match status" value="1"/>
</dbReference>
<dbReference type="InterPro" id="IPR005467">
    <property type="entry name" value="His_kinase_dom"/>
</dbReference>
<dbReference type="SMART" id="SM00387">
    <property type="entry name" value="HATPase_c"/>
    <property type="match status" value="1"/>
</dbReference>
<evidence type="ECO:0000256" key="10">
    <source>
        <dbReference type="ARBA" id="ARBA00023012"/>
    </source>
</evidence>
<evidence type="ECO:0000259" key="15">
    <source>
        <dbReference type="PROSITE" id="PS50112"/>
    </source>
</evidence>
<comment type="caution">
    <text evidence="16">The sequence shown here is derived from an EMBL/GenBank/DDBJ whole genome shotgun (WGS) entry which is preliminary data.</text>
</comment>
<feature type="transmembrane region" description="Helical" evidence="13">
    <location>
        <begin position="37"/>
        <end position="58"/>
    </location>
</feature>
<evidence type="ECO:0000256" key="2">
    <source>
        <dbReference type="ARBA" id="ARBA00022475"/>
    </source>
</evidence>
<evidence type="ECO:0000256" key="1">
    <source>
        <dbReference type="ARBA" id="ARBA00004651"/>
    </source>
</evidence>
<comment type="subcellular location">
    <subcellularLocation>
        <location evidence="1">Cell membrane</location>
        <topology evidence="1">Multi-pass membrane protein</topology>
    </subcellularLocation>
</comment>
<dbReference type="SUPFAM" id="SSF55785">
    <property type="entry name" value="PYP-like sensor domain (PAS domain)"/>
    <property type="match status" value="1"/>
</dbReference>
<keyword evidence="3" id="KW-0597">Phosphoprotein</keyword>
<evidence type="ECO:0000256" key="12">
    <source>
        <dbReference type="SAM" id="MobiDB-lite"/>
    </source>
</evidence>
<dbReference type="InterPro" id="IPR035965">
    <property type="entry name" value="PAS-like_dom_sf"/>
</dbReference>
<keyword evidence="8" id="KW-0067">ATP-binding</keyword>
<name>A0ABN2A6A7_9MICO</name>
<evidence type="ECO:0000256" key="4">
    <source>
        <dbReference type="ARBA" id="ARBA00022679"/>
    </source>
</evidence>
<dbReference type="Proteomes" id="UP001500177">
    <property type="component" value="Unassembled WGS sequence"/>
</dbReference>
<evidence type="ECO:0000256" key="3">
    <source>
        <dbReference type="ARBA" id="ARBA00022553"/>
    </source>
</evidence>
<dbReference type="PANTHER" id="PTHR43547:SF10">
    <property type="entry name" value="SENSOR HISTIDINE KINASE DCUS"/>
    <property type="match status" value="1"/>
</dbReference>